<dbReference type="EMBL" id="JARO02003627">
    <property type="protein sequence ID" value="KPP70112.1"/>
    <property type="molecule type" value="Genomic_DNA"/>
</dbReference>
<dbReference type="Proteomes" id="UP000034805">
    <property type="component" value="Unassembled WGS sequence"/>
</dbReference>
<organism evidence="1 2">
    <name type="scientific">Scleropages formosus</name>
    <name type="common">Asian bonytongue</name>
    <name type="synonym">Osteoglossum formosum</name>
    <dbReference type="NCBI Taxonomy" id="113540"/>
    <lineage>
        <taxon>Eukaryota</taxon>
        <taxon>Metazoa</taxon>
        <taxon>Chordata</taxon>
        <taxon>Craniata</taxon>
        <taxon>Vertebrata</taxon>
        <taxon>Euteleostomi</taxon>
        <taxon>Actinopterygii</taxon>
        <taxon>Neopterygii</taxon>
        <taxon>Teleostei</taxon>
        <taxon>Osteoglossocephala</taxon>
        <taxon>Osteoglossomorpha</taxon>
        <taxon>Osteoglossiformes</taxon>
        <taxon>Osteoglossidae</taxon>
        <taxon>Scleropages</taxon>
    </lineage>
</organism>
<protein>
    <submittedName>
        <fullName evidence="1">Uncharacterized protein</fullName>
    </submittedName>
</protein>
<sequence>MRPLPARSYFSEERWSPESPLLAPLLCRNAERSSGCATRRSACLSRGAWAPLLLLETGTDLLSSRRLDGLQARVYTTVHHGIRGTLDGCGLSLGFGIYCVCTFSSGRRCTFPSRLQWDKLGKMKR</sequence>
<reference evidence="1 2" key="1">
    <citation type="submission" date="2015-08" db="EMBL/GenBank/DDBJ databases">
        <title>The genome of the Asian arowana (Scleropages formosus).</title>
        <authorList>
            <person name="Tan M.H."/>
            <person name="Gan H.M."/>
            <person name="Croft L.J."/>
            <person name="Austin C.M."/>
        </authorList>
    </citation>
    <scope>NUCLEOTIDE SEQUENCE [LARGE SCALE GENOMIC DNA]</scope>
    <source>
        <strain evidence="1">Aro1</strain>
    </source>
</reference>
<dbReference type="AlphaFoldDB" id="A0A0P7V5T0"/>
<evidence type="ECO:0000313" key="2">
    <source>
        <dbReference type="Proteomes" id="UP000034805"/>
    </source>
</evidence>
<proteinExistence type="predicted"/>
<accession>A0A0P7V5T0</accession>
<comment type="caution">
    <text evidence="1">The sequence shown here is derived from an EMBL/GenBank/DDBJ whole genome shotgun (WGS) entry which is preliminary data.</text>
</comment>
<evidence type="ECO:0000313" key="1">
    <source>
        <dbReference type="EMBL" id="KPP70112.1"/>
    </source>
</evidence>
<gene>
    <name evidence="1" type="ORF">Z043_111084</name>
</gene>
<name>A0A0P7V5T0_SCLFO</name>